<evidence type="ECO:0000256" key="2">
    <source>
        <dbReference type="ARBA" id="ARBA00022741"/>
    </source>
</evidence>
<dbReference type="InterPro" id="IPR004364">
    <property type="entry name" value="Aa-tRNA-synt_II"/>
</dbReference>
<protein>
    <submittedName>
        <fullName evidence="7">Asparaginyl-tRNA synthetase</fullName>
    </submittedName>
</protein>
<dbReference type="InterPro" id="IPR002312">
    <property type="entry name" value="Asp/Asn-tRNA-synth_IIb"/>
</dbReference>
<sequence>MKYADLIKKAQSFGLDIKYGDDLGSDEERAIMVNFDRPVFVTHFPEELKTFYHRPDPENPGFILCHDLLAPEGYGEIIGGGERIWSIDELKSRIAKAGLKEEDYYWYLDLRKYGSIPHSGFGLGLDRLCLWLMKQQNIKDVIGYPRTIRRLRP</sequence>
<evidence type="ECO:0000256" key="1">
    <source>
        <dbReference type="ARBA" id="ARBA00022598"/>
    </source>
</evidence>
<keyword evidence="2" id="KW-0547">Nucleotide-binding</keyword>
<reference evidence="7" key="1">
    <citation type="submission" date="2013-08" db="EMBL/GenBank/DDBJ databases">
        <authorList>
            <person name="Mendez C."/>
            <person name="Richter M."/>
            <person name="Ferrer M."/>
            <person name="Sanchez J."/>
        </authorList>
    </citation>
    <scope>NUCLEOTIDE SEQUENCE</scope>
</reference>
<dbReference type="Gene3D" id="3.30.930.10">
    <property type="entry name" value="Bira Bifunctional Protein, Domain 2"/>
    <property type="match status" value="1"/>
</dbReference>
<dbReference type="GO" id="GO:0006421">
    <property type="term" value="P:asparaginyl-tRNA aminoacylation"/>
    <property type="evidence" value="ECO:0007669"/>
    <property type="project" value="TreeGrafter"/>
</dbReference>
<gene>
    <name evidence="7" type="ORF">B1A_12119</name>
</gene>
<evidence type="ECO:0000259" key="6">
    <source>
        <dbReference type="Pfam" id="PF00152"/>
    </source>
</evidence>
<comment type="caution">
    <text evidence="7">The sequence shown here is derived from an EMBL/GenBank/DDBJ whole genome shotgun (WGS) entry which is preliminary data.</text>
</comment>
<keyword evidence="5 7" id="KW-0030">Aminoacyl-tRNA synthetase</keyword>
<dbReference type="SUPFAM" id="SSF55681">
    <property type="entry name" value="Class II aaRS and biotin synthetases"/>
    <property type="match status" value="1"/>
</dbReference>
<dbReference type="GO" id="GO:0005524">
    <property type="term" value="F:ATP binding"/>
    <property type="evidence" value="ECO:0007669"/>
    <property type="project" value="UniProtKB-KW"/>
</dbReference>
<keyword evidence="1" id="KW-0436">Ligase</keyword>
<dbReference type="PANTHER" id="PTHR22594">
    <property type="entry name" value="ASPARTYL/LYSYL-TRNA SYNTHETASE"/>
    <property type="match status" value="1"/>
</dbReference>
<evidence type="ECO:0000256" key="4">
    <source>
        <dbReference type="ARBA" id="ARBA00022917"/>
    </source>
</evidence>
<keyword evidence="3" id="KW-0067">ATP-binding</keyword>
<organism evidence="7">
    <name type="scientific">mine drainage metagenome</name>
    <dbReference type="NCBI Taxonomy" id="410659"/>
    <lineage>
        <taxon>unclassified sequences</taxon>
        <taxon>metagenomes</taxon>
        <taxon>ecological metagenomes</taxon>
    </lineage>
</organism>
<reference evidence="7" key="2">
    <citation type="journal article" date="2014" name="ISME J.">
        <title>Microbial stratification in low pH oxic and suboxic macroscopic growths along an acid mine drainage.</title>
        <authorList>
            <person name="Mendez-Garcia C."/>
            <person name="Mesa V."/>
            <person name="Sprenger R.R."/>
            <person name="Richter M."/>
            <person name="Diez M.S."/>
            <person name="Solano J."/>
            <person name="Bargiela R."/>
            <person name="Golyshina O.V."/>
            <person name="Manteca A."/>
            <person name="Ramos J.L."/>
            <person name="Gallego J.R."/>
            <person name="Llorente I."/>
            <person name="Martins Dos Santos V.A."/>
            <person name="Jensen O.N."/>
            <person name="Pelaez A.I."/>
            <person name="Sanchez J."/>
            <person name="Ferrer M."/>
        </authorList>
    </citation>
    <scope>NUCLEOTIDE SEQUENCE</scope>
</reference>
<dbReference type="InterPro" id="IPR045864">
    <property type="entry name" value="aa-tRNA-synth_II/BPL/LPL"/>
</dbReference>
<dbReference type="AlphaFoldDB" id="T1BL24"/>
<evidence type="ECO:0000256" key="5">
    <source>
        <dbReference type="ARBA" id="ARBA00023146"/>
    </source>
</evidence>
<evidence type="ECO:0000313" key="7">
    <source>
        <dbReference type="EMBL" id="EQD54645.1"/>
    </source>
</evidence>
<proteinExistence type="predicted"/>
<keyword evidence="4" id="KW-0648">Protein biosynthesis</keyword>
<name>T1BL24_9ZZZZ</name>
<dbReference type="EMBL" id="AUZX01008754">
    <property type="protein sequence ID" value="EQD54645.1"/>
    <property type="molecule type" value="Genomic_DNA"/>
</dbReference>
<dbReference type="Pfam" id="PF00152">
    <property type="entry name" value="tRNA-synt_2"/>
    <property type="match status" value="1"/>
</dbReference>
<dbReference type="GO" id="GO:0004816">
    <property type="term" value="F:asparagine-tRNA ligase activity"/>
    <property type="evidence" value="ECO:0007669"/>
    <property type="project" value="TreeGrafter"/>
</dbReference>
<accession>T1BL24</accession>
<dbReference type="PANTHER" id="PTHR22594:SF34">
    <property type="entry name" value="ASPARAGINE--TRNA LIGASE, MITOCHONDRIAL-RELATED"/>
    <property type="match status" value="1"/>
</dbReference>
<feature type="domain" description="Aminoacyl-tRNA synthetase class II (D/K/N)" evidence="6">
    <location>
        <begin position="1"/>
        <end position="147"/>
    </location>
</feature>
<evidence type="ECO:0000256" key="3">
    <source>
        <dbReference type="ARBA" id="ARBA00022840"/>
    </source>
</evidence>
<dbReference type="PRINTS" id="PR01042">
    <property type="entry name" value="TRNASYNTHASP"/>
</dbReference>